<keyword evidence="3" id="KW-0808">Transferase</keyword>
<sequence length="601" mass="67059">MVETAAVEKSVVASGADRIVSTALLAPQKADSPEKISSLTALRFFAALCVVLHHMKGHFGLGSHFLEPFALDQGVSFFFVLSGFILSFVYGTRLQTVGSSQSEKKAWSKLVSTFLVARLARIWPLHIACLLLTLLLLPSKFQADFTVFNLLASLFLVQAWIPILDTTFAFNSVSWSLSAEFFFYLVFPLLIWQSNLPARRLANLTITLLSVTFFVALSGFFNLPEMACGTVSYHELLYAGPLCRVFEFTLGISAYYLFLALKQNSASKPVKSLETSWRAPLLFTALELAAVAASIASAFYSERIAHFLSGLLTFQTAAQAPLFTWLYHAGTVAPAFALTIVVFALNRGWFSRALGSPLLVYLGEISFSVYLVHRLLLYYYYNHFATFEGWLPITLYAGTVLAASHLLYVFVECPFRQAIVSCWKTKKPVWQLPQLAWFNRGFLAIDCIFIAALLSFIHFGQSAVAQVSQVQDNHSAVAARFGQDVELVASSVERRPEGAICYLTWRTLKAQSLEGFVSLQLRTAKDEYYKRRDYKRAWREDHLAEGALYQDKIILSNQELENTAFLKIGIWGIGNDLATLPAYAGNERLSDDKVTLPLAVK</sequence>
<reference evidence="3" key="1">
    <citation type="submission" date="2021-02" db="EMBL/GenBank/DDBJ databases">
        <title>Genome-Resolved Metagenomics of a Microbial Community Performing Photosynthetic Biological Nutrient Removal.</title>
        <authorList>
            <person name="Mcdaniel E.A."/>
        </authorList>
    </citation>
    <scope>NUCLEOTIDE SEQUENCE</scope>
    <source>
        <strain evidence="3">UWPOB_OBS1</strain>
    </source>
</reference>
<keyword evidence="1" id="KW-0812">Transmembrane</keyword>
<dbReference type="GO" id="GO:0009103">
    <property type="term" value="P:lipopolysaccharide biosynthetic process"/>
    <property type="evidence" value="ECO:0007669"/>
    <property type="project" value="TreeGrafter"/>
</dbReference>
<comment type="caution">
    <text evidence="3">The sequence shown here is derived from an EMBL/GenBank/DDBJ whole genome shotgun (WGS) entry which is preliminary data.</text>
</comment>
<evidence type="ECO:0000256" key="1">
    <source>
        <dbReference type="SAM" id="Phobius"/>
    </source>
</evidence>
<feature type="transmembrane region" description="Helical" evidence="1">
    <location>
        <begin position="111"/>
        <end position="136"/>
    </location>
</feature>
<feature type="transmembrane region" description="Helical" evidence="1">
    <location>
        <begin position="279"/>
        <end position="300"/>
    </location>
</feature>
<dbReference type="PANTHER" id="PTHR23028:SF53">
    <property type="entry name" value="ACYL_TRANSF_3 DOMAIN-CONTAINING PROTEIN"/>
    <property type="match status" value="1"/>
</dbReference>
<feature type="transmembrane region" description="Helical" evidence="1">
    <location>
        <begin position="204"/>
        <end position="224"/>
    </location>
</feature>
<feature type="transmembrane region" description="Helical" evidence="1">
    <location>
        <begin position="393"/>
        <end position="415"/>
    </location>
</feature>
<evidence type="ECO:0000313" key="4">
    <source>
        <dbReference type="Proteomes" id="UP000664277"/>
    </source>
</evidence>
<dbReference type="Proteomes" id="UP000664277">
    <property type="component" value="Unassembled WGS sequence"/>
</dbReference>
<accession>A0A8J7PH61</accession>
<feature type="transmembrane region" description="Helical" evidence="1">
    <location>
        <begin position="173"/>
        <end position="192"/>
    </location>
</feature>
<feature type="transmembrane region" description="Helical" evidence="1">
    <location>
        <begin position="236"/>
        <end position="258"/>
    </location>
</feature>
<dbReference type="EMBL" id="JAFLCK010000022">
    <property type="protein sequence ID" value="MBN8661583.1"/>
    <property type="molecule type" value="Genomic_DNA"/>
</dbReference>
<protein>
    <submittedName>
        <fullName evidence="3">Acyltransferase</fullName>
    </submittedName>
</protein>
<dbReference type="InterPro" id="IPR002656">
    <property type="entry name" value="Acyl_transf_3_dom"/>
</dbReference>
<feature type="domain" description="Acyltransferase 3" evidence="2">
    <location>
        <begin position="37"/>
        <end position="408"/>
    </location>
</feature>
<dbReference type="AlphaFoldDB" id="A0A8J7PH61"/>
<evidence type="ECO:0000313" key="3">
    <source>
        <dbReference type="EMBL" id="MBN8661583.1"/>
    </source>
</evidence>
<proteinExistence type="predicted"/>
<keyword evidence="1" id="KW-1133">Transmembrane helix</keyword>
<keyword evidence="1" id="KW-0472">Membrane</keyword>
<organism evidence="3 4">
    <name type="scientific">Candidatus Obscuribacter phosphatis</name>
    <dbReference type="NCBI Taxonomy" id="1906157"/>
    <lineage>
        <taxon>Bacteria</taxon>
        <taxon>Bacillati</taxon>
        <taxon>Candidatus Melainabacteria</taxon>
        <taxon>Candidatus Obscuribacterales</taxon>
        <taxon>Candidatus Obscuribacteraceae</taxon>
        <taxon>Candidatus Obscuribacter</taxon>
    </lineage>
</organism>
<dbReference type="GO" id="GO:0016020">
    <property type="term" value="C:membrane"/>
    <property type="evidence" value="ECO:0007669"/>
    <property type="project" value="TreeGrafter"/>
</dbReference>
<feature type="transmembrane region" description="Helical" evidence="1">
    <location>
        <begin position="436"/>
        <end position="459"/>
    </location>
</feature>
<dbReference type="PANTHER" id="PTHR23028">
    <property type="entry name" value="ACETYLTRANSFERASE"/>
    <property type="match status" value="1"/>
</dbReference>
<keyword evidence="3" id="KW-0012">Acyltransferase</keyword>
<gene>
    <name evidence="3" type="ORF">J0M35_14555</name>
</gene>
<dbReference type="Pfam" id="PF01757">
    <property type="entry name" value="Acyl_transf_3"/>
    <property type="match status" value="1"/>
</dbReference>
<dbReference type="GO" id="GO:0016747">
    <property type="term" value="F:acyltransferase activity, transferring groups other than amino-acyl groups"/>
    <property type="evidence" value="ECO:0007669"/>
    <property type="project" value="InterPro"/>
</dbReference>
<feature type="transmembrane region" description="Helical" evidence="1">
    <location>
        <begin position="358"/>
        <end position="381"/>
    </location>
</feature>
<evidence type="ECO:0000259" key="2">
    <source>
        <dbReference type="Pfam" id="PF01757"/>
    </source>
</evidence>
<feature type="transmembrane region" description="Helical" evidence="1">
    <location>
        <begin position="143"/>
        <end position="161"/>
    </location>
</feature>
<name>A0A8J7PH61_9BACT</name>
<dbReference type="InterPro" id="IPR050879">
    <property type="entry name" value="Acyltransferase_3"/>
</dbReference>
<feature type="transmembrane region" description="Helical" evidence="1">
    <location>
        <begin position="74"/>
        <end position="91"/>
    </location>
</feature>
<feature type="transmembrane region" description="Helical" evidence="1">
    <location>
        <begin position="325"/>
        <end position="346"/>
    </location>
</feature>